<evidence type="ECO:0000256" key="8">
    <source>
        <dbReference type="ARBA" id="ARBA00023077"/>
    </source>
</evidence>
<feature type="domain" description="TonB-dependent receptor-like beta-barrel" evidence="14">
    <location>
        <begin position="275"/>
        <end position="746"/>
    </location>
</feature>
<feature type="signal peptide" evidence="13">
    <location>
        <begin position="1"/>
        <end position="32"/>
    </location>
</feature>
<evidence type="ECO:0000256" key="5">
    <source>
        <dbReference type="ARBA" id="ARBA00022692"/>
    </source>
</evidence>
<accession>A0ABU9CQ44</accession>
<dbReference type="PANTHER" id="PTHR32552:SF81">
    <property type="entry name" value="TONB-DEPENDENT OUTER MEMBRANE RECEPTOR"/>
    <property type="match status" value="1"/>
</dbReference>
<reference evidence="16 17" key="1">
    <citation type="submission" date="2024-04" db="EMBL/GenBank/DDBJ databases">
        <title>Novel species of the genus Ideonella isolated from streams.</title>
        <authorList>
            <person name="Lu H."/>
        </authorList>
    </citation>
    <scope>NUCLEOTIDE SEQUENCE [LARGE SCALE GENOMIC DNA]</scope>
    <source>
        <strain evidence="16 17">DXS22W</strain>
    </source>
</reference>
<dbReference type="InterPro" id="IPR036942">
    <property type="entry name" value="Beta-barrel_TonB_sf"/>
</dbReference>
<dbReference type="Gene3D" id="2.40.170.20">
    <property type="entry name" value="TonB-dependent receptor, beta-barrel domain"/>
    <property type="match status" value="1"/>
</dbReference>
<keyword evidence="2 11" id="KW-0813">Transport</keyword>
<evidence type="ECO:0000256" key="2">
    <source>
        <dbReference type="ARBA" id="ARBA00022448"/>
    </source>
</evidence>
<sequence length="790" mass="84838">MKSHTPAPRPTPVARAAAALMLAGLLPALAHAQANAPAADGNTGNAKNQEVVITAQKRTERLKDTPVSAAVMSADALDKANATDISDINNLVPSVQLKGSFNGRVPYAMRGISTSANESAVGLTSGVAILIDGVPVPSDSTAANELQDIRRVEVLKGPQATLGGRTASAGVINFVTQAPARSFQGNLGLTLTSDNERRGSLFVTGPVNSVLAYSLSLYGQHREYPIYNRLLREHSQSSGEGARAKLLLSPDKTLDITLTGRVAEGESKGGTFTYQYLTPGAELFPYFPFNAGHGVTQTTALPGITPHYGNTDYASPVHMRSKTRDRDLSLNIEKRVGDYTFTSTTAHQRNRQDNVQDVPIVATYFLNDLRGPIPAPDAGGPPYFYNQQPIQVRPTSLTQEFKVASPVNQPVSYVAGLFYSDVKVDLSDNRQMFVNPKVDEVRSSTQSLGLYGRATWTISPTDSLLAGARYNRDKISYSIHDIANNLGSAGSDSSSATVGDLTWRHKFGNDQMAYATYARGYKPRAYNTAQTLQASDDGKSLAPVEKEQIDHYELGAKTTLMGGALTLNAAVFNTEYKNYQVQIFANDGTGYVNNLILSSAGKARTRGVEVDAVLNAGADTRVTASAAYIDAKFLRYQGAACYPGQDTSTGCITATGASVGAQDLSGKTMPDSPKLKITLGLDHGIEQKLLPWDLRVNAQYAWRTSAMLQANQNPYTRQPSFGILNLGATASSPDGKYAVTLFVNNVTNRFYLVNAEDFFSGLWGATANAVIGQPARDARRYGGVRFNMSF</sequence>
<evidence type="ECO:0000313" key="16">
    <source>
        <dbReference type="EMBL" id="MEK8052849.1"/>
    </source>
</evidence>
<keyword evidence="6" id="KW-0408">Iron</keyword>
<evidence type="ECO:0000256" key="4">
    <source>
        <dbReference type="ARBA" id="ARBA00022496"/>
    </source>
</evidence>
<keyword evidence="4" id="KW-0410">Iron transport</keyword>
<keyword evidence="10 11" id="KW-0998">Cell outer membrane</keyword>
<comment type="subcellular location">
    <subcellularLocation>
        <location evidence="1 11">Cell outer membrane</location>
        <topology evidence="1 11">Multi-pass membrane protein</topology>
    </subcellularLocation>
</comment>
<evidence type="ECO:0000259" key="15">
    <source>
        <dbReference type="Pfam" id="PF07715"/>
    </source>
</evidence>
<protein>
    <submittedName>
        <fullName evidence="16">TonB-dependent receptor</fullName>
    </submittedName>
</protein>
<evidence type="ECO:0000256" key="1">
    <source>
        <dbReference type="ARBA" id="ARBA00004571"/>
    </source>
</evidence>
<evidence type="ECO:0000256" key="13">
    <source>
        <dbReference type="SAM" id="SignalP"/>
    </source>
</evidence>
<keyword evidence="3 11" id="KW-1134">Transmembrane beta strand</keyword>
<evidence type="ECO:0000313" key="17">
    <source>
        <dbReference type="Proteomes" id="UP001365405"/>
    </source>
</evidence>
<feature type="domain" description="TonB-dependent receptor plug" evidence="15">
    <location>
        <begin position="62"/>
        <end position="171"/>
    </location>
</feature>
<evidence type="ECO:0000256" key="11">
    <source>
        <dbReference type="PROSITE-ProRule" id="PRU01360"/>
    </source>
</evidence>
<gene>
    <name evidence="16" type="ORF">AACH10_21540</name>
</gene>
<evidence type="ECO:0000256" key="12">
    <source>
        <dbReference type="RuleBase" id="RU003357"/>
    </source>
</evidence>
<evidence type="ECO:0000256" key="9">
    <source>
        <dbReference type="ARBA" id="ARBA00023136"/>
    </source>
</evidence>
<proteinExistence type="inferred from homology"/>
<keyword evidence="9 11" id="KW-0472">Membrane</keyword>
<name>A0ABU9CQ44_9BURK</name>
<dbReference type="Proteomes" id="UP001365405">
    <property type="component" value="Unassembled WGS sequence"/>
</dbReference>
<dbReference type="Pfam" id="PF07715">
    <property type="entry name" value="Plug"/>
    <property type="match status" value="1"/>
</dbReference>
<dbReference type="PROSITE" id="PS52016">
    <property type="entry name" value="TONB_DEPENDENT_REC_3"/>
    <property type="match status" value="1"/>
</dbReference>
<evidence type="ECO:0000256" key="10">
    <source>
        <dbReference type="ARBA" id="ARBA00023237"/>
    </source>
</evidence>
<keyword evidence="8 12" id="KW-0798">TonB box</keyword>
<comment type="caution">
    <text evidence="16">The sequence shown here is derived from an EMBL/GenBank/DDBJ whole genome shotgun (WGS) entry which is preliminary data.</text>
</comment>
<dbReference type="SUPFAM" id="SSF56935">
    <property type="entry name" value="Porins"/>
    <property type="match status" value="1"/>
</dbReference>
<dbReference type="EMBL" id="JBBUTH010000010">
    <property type="protein sequence ID" value="MEK8052849.1"/>
    <property type="molecule type" value="Genomic_DNA"/>
</dbReference>
<dbReference type="PANTHER" id="PTHR32552">
    <property type="entry name" value="FERRICHROME IRON RECEPTOR-RELATED"/>
    <property type="match status" value="1"/>
</dbReference>
<dbReference type="InterPro" id="IPR000531">
    <property type="entry name" value="Beta-barrel_TonB"/>
</dbReference>
<dbReference type="Pfam" id="PF00593">
    <property type="entry name" value="TonB_dep_Rec_b-barrel"/>
    <property type="match status" value="1"/>
</dbReference>
<evidence type="ECO:0000256" key="7">
    <source>
        <dbReference type="ARBA" id="ARBA00023065"/>
    </source>
</evidence>
<dbReference type="RefSeq" id="WP_341412579.1">
    <property type="nucleotide sequence ID" value="NZ_JBBUTH010000010.1"/>
</dbReference>
<keyword evidence="7" id="KW-0406">Ion transport</keyword>
<dbReference type="InterPro" id="IPR012910">
    <property type="entry name" value="Plug_dom"/>
</dbReference>
<keyword evidence="13" id="KW-0732">Signal</keyword>
<keyword evidence="5 11" id="KW-0812">Transmembrane</keyword>
<keyword evidence="17" id="KW-1185">Reference proteome</keyword>
<comment type="similarity">
    <text evidence="11 12">Belongs to the TonB-dependent receptor family.</text>
</comment>
<evidence type="ECO:0000259" key="14">
    <source>
        <dbReference type="Pfam" id="PF00593"/>
    </source>
</evidence>
<dbReference type="InterPro" id="IPR039426">
    <property type="entry name" value="TonB-dep_rcpt-like"/>
</dbReference>
<organism evidence="16 17">
    <name type="scientific">Pseudaquabacterium inlustre</name>
    <dbReference type="NCBI Taxonomy" id="2984192"/>
    <lineage>
        <taxon>Bacteria</taxon>
        <taxon>Pseudomonadati</taxon>
        <taxon>Pseudomonadota</taxon>
        <taxon>Betaproteobacteria</taxon>
        <taxon>Burkholderiales</taxon>
        <taxon>Sphaerotilaceae</taxon>
        <taxon>Pseudaquabacterium</taxon>
    </lineage>
</organism>
<feature type="chain" id="PRO_5045373750" evidence="13">
    <location>
        <begin position="33"/>
        <end position="790"/>
    </location>
</feature>
<evidence type="ECO:0000256" key="3">
    <source>
        <dbReference type="ARBA" id="ARBA00022452"/>
    </source>
</evidence>
<evidence type="ECO:0000256" key="6">
    <source>
        <dbReference type="ARBA" id="ARBA00023004"/>
    </source>
</evidence>
<keyword evidence="16" id="KW-0675">Receptor</keyword>